<feature type="signal peptide" evidence="2">
    <location>
        <begin position="1"/>
        <end position="20"/>
    </location>
</feature>
<evidence type="ECO:0000313" key="3">
    <source>
        <dbReference type="EMBL" id="CAE6424701.1"/>
    </source>
</evidence>
<evidence type="ECO:0000256" key="2">
    <source>
        <dbReference type="SAM" id="SignalP"/>
    </source>
</evidence>
<dbReference type="AlphaFoldDB" id="A0A8H2XDY5"/>
<reference evidence="3" key="1">
    <citation type="submission" date="2021-01" db="EMBL/GenBank/DDBJ databases">
        <authorList>
            <person name="Kaushik A."/>
        </authorList>
    </citation>
    <scope>NUCLEOTIDE SEQUENCE</scope>
    <source>
        <strain evidence="3">AG2-2IIIB</strain>
    </source>
</reference>
<dbReference type="Proteomes" id="UP000663843">
    <property type="component" value="Unassembled WGS sequence"/>
</dbReference>
<evidence type="ECO:0000313" key="4">
    <source>
        <dbReference type="Proteomes" id="UP000663843"/>
    </source>
</evidence>
<gene>
    <name evidence="3" type="ORF">RDB_LOCUS57190</name>
</gene>
<feature type="chain" id="PRO_5034600367" evidence="2">
    <location>
        <begin position="21"/>
        <end position="287"/>
    </location>
</feature>
<comment type="caution">
    <text evidence="3">The sequence shown here is derived from an EMBL/GenBank/DDBJ whole genome shotgun (WGS) entry which is preliminary data.</text>
</comment>
<feature type="region of interest" description="Disordered" evidence="1">
    <location>
        <begin position="42"/>
        <end position="65"/>
    </location>
</feature>
<sequence>MRFITLSLAIIAAVVGNAAAERFVNPSPANVRRVDLSHLPPAPQPVTNAKRFSQGLPPIKPRSRKHRAANIGNDALKRATHVASAPRSQTSPSVPVQKRCNILVQTEGQTLGYIGRELILFGQYGLFESNQRAALEVSFSYSPGSDTPVDWHATNGPTAAYPYVGGAVGYYSNGANLGPGSSNHIYVAATNQAPSGSPPSHGDNSISTTSGKSADYESAIWIYDPATNNIRAQWINADGSAPTTYLVYSSSDVAFILSGDINALSVGNPSNYFAATFTCVPPVLQPA</sequence>
<feature type="region of interest" description="Disordered" evidence="1">
    <location>
        <begin position="190"/>
        <end position="210"/>
    </location>
</feature>
<keyword evidence="2" id="KW-0732">Signal</keyword>
<dbReference type="EMBL" id="CAJMWT010001899">
    <property type="protein sequence ID" value="CAE6424701.1"/>
    <property type="molecule type" value="Genomic_DNA"/>
</dbReference>
<protein>
    <submittedName>
        <fullName evidence="3">Uncharacterized protein</fullName>
    </submittedName>
</protein>
<proteinExistence type="predicted"/>
<organism evidence="3 4">
    <name type="scientific">Rhizoctonia solani</name>
    <dbReference type="NCBI Taxonomy" id="456999"/>
    <lineage>
        <taxon>Eukaryota</taxon>
        <taxon>Fungi</taxon>
        <taxon>Dikarya</taxon>
        <taxon>Basidiomycota</taxon>
        <taxon>Agaricomycotina</taxon>
        <taxon>Agaricomycetes</taxon>
        <taxon>Cantharellales</taxon>
        <taxon>Ceratobasidiaceae</taxon>
        <taxon>Rhizoctonia</taxon>
    </lineage>
</organism>
<evidence type="ECO:0000256" key="1">
    <source>
        <dbReference type="SAM" id="MobiDB-lite"/>
    </source>
</evidence>
<accession>A0A8H2XDY5</accession>
<name>A0A8H2XDY5_9AGAM</name>